<feature type="non-terminal residue" evidence="1">
    <location>
        <position position="206"/>
    </location>
</feature>
<name>X1N0P8_9ZZZZ</name>
<protein>
    <submittedName>
        <fullName evidence="1">Uncharacterized protein</fullName>
    </submittedName>
</protein>
<reference evidence="1" key="1">
    <citation type="journal article" date="2014" name="Front. Microbiol.">
        <title>High frequency of phylogenetically diverse reductive dehalogenase-homologous genes in deep subseafloor sedimentary metagenomes.</title>
        <authorList>
            <person name="Kawai M."/>
            <person name="Futagami T."/>
            <person name="Toyoda A."/>
            <person name="Takaki Y."/>
            <person name="Nishi S."/>
            <person name="Hori S."/>
            <person name="Arai W."/>
            <person name="Tsubouchi T."/>
            <person name="Morono Y."/>
            <person name="Uchiyama I."/>
            <person name="Ito T."/>
            <person name="Fujiyama A."/>
            <person name="Inagaki F."/>
            <person name="Takami H."/>
        </authorList>
    </citation>
    <scope>NUCLEOTIDE SEQUENCE</scope>
    <source>
        <strain evidence="1">Expedition CK06-06</strain>
    </source>
</reference>
<dbReference type="EMBL" id="BARV01022467">
    <property type="protein sequence ID" value="GAI20440.1"/>
    <property type="molecule type" value="Genomic_DNA"/>
</dbReference>
<dbReference type="AlphaFoldDB" id="X1N0P8"/>
<gene>
    <name evidence="1" type="ORF">S06H3_37036</name>
</gene>
<evidence type="ECO:0000313" key="1">
    <source>
        <dbReference type="EMBL" id="GAI20440.1"/>
    </source>
</evidence>
<sequence>MITEVSQEALLAFELFRRAPSAKQPRKVLNQHLVEVAMYNNETIRTIEEIKLSVLKLLNNQLTFSDEECIETLNSCGISGTVEKKGNNTYILTKPTQEKLKKAYESIEQGEKDFDQGLSEYVGRRLDTVIDPFAEALLCKNVKETIQSIFFKNAIKLRKLLEEQSDLVNLLESDIDAEKELRGKLTTFISIQSDATVEATIEGIKR</sequence>
<comment type="caution">
    <text evidence="1">The sequence shown here is derived from an EMBL/GenBank/DDBJ whole genome shotgun (WGS) entry which is preliminary data.</text>
</comment>
<organism evidence="1">
    <name type="scientific">marine sediment metagenome</name>
    <dbReference type="NCBI Taxonomy" id="412755"/>
    <lineage>
        <taxon>unclassified sequences</taxon>
        <taxon>metagenomes</taxon>
        <taxon>ecological metagenomes</taxon>
    </lineage>
</organism>
<proteinExistence type="predicted"/>
<accession>X1N0P8</accession>